<feature type="region of interest" description="Disordered" evidence="6">
    <location>
        <begin position="337"/>
        <end position="377"/>
    </location>
</feature>
<dbReference type="InterPro" id="IPR052337">
    <property type="entry name" value="SAT4-like"/>
</dbReference>
<feature type="domain" description="Rhodopsin" evidence="8">
    <location>
        <begin position="37"/>
        <end position="279"/>
    </location>
</feature>
<feature type="transmembrane region" description="Helical" evidence="7">
    <location>
        <begin position="97"/>
        <end position="121"/>
    </location>
</feature>
<evidence type="ECO:0000256" key="6">
    <source>
        <dbReference type="SAM" id="MobiDB-lite"/>
    </source>
</evidence>
<evidence type="ECO:0000256" key="5">
    <source>
        <dbReference type="ARBA" id="ARBA00038359"/>
    </source>
</evidence>
<dbReference type="PANTHER" id="PTHR33048">
    <property type="entry name" value="PTH11-LIKE INTEGRAL MEMBRANE PROTEIN (AFU_ORTHOLOGUE AFUA_5G11245)"/>
    <property type="match status" value="1"/>
</dbReference>
<proteinExistence type="inferred from homology"/>
<evidence type="ECO:0000256" key="3">
    <source>
        <dbReference type="ARBA" id="ARBA00022989"/>
    </source>
</evidence>
<feature type="transmembrane region" description="Helical" evidence="7">
    <location>
        <begin position="133"/>
        <end position="154"/>
    </location>
</feature>
<sequence length="377" mass="42047">MEMQFPPPVNPGNLGRGPMIMGITWTFTIIAMMVVGLRLHVRWMLSKSWALEDWIMIAATAFVVVHQSLVTIAYTYGMGKHDADIEQPHNFIEILKWIWISVAPGMLVSILARISITLLLVHLFGGVYKSFKWCIIILTAFTCTFCGLLIPFTYVQVTPVEGLWELYNPIVSKWDPRIVLYMEYIGQSLYTLSDIVYVFWPVFMVWKLQMPTRRKVGLIMMLAGSLITAALSIQKTTIVQGGPHYSSDAQYHSSLGVLWSILEEDFVIIMGCVPTLHGMAKLDYPFLSNLSSSISSFVKGSRGKKSSVSWGYNSSGAYRDLEMNNYDSCKAGVSHTAAANHPASPQGNSESAKGLFPGPNSANVVRTDEYTVSYTRP</sequence>
<dbReference type="Pfam" id="PF20684">
    <property type="entry name" value="Fung_rhodopsin"/>
    <property type="match status" value="1"/>
</dbReference>
<comment type="subcellular location">
    <subcellularLocation>
        <location evidence="1">Membrane</location>
        <topology evidence="1">Multi-pass membrane protein</topology>
    </subcellularLocation>
</comment>
<evidence type="ECO:0000256" key="1">
    <source>
        <dbReference type="ARBA" id="ARBA00004141"/>
    </source>
</evidence>
<keyword evidence="2 7" id="KW-0812">Transmembrane</keyword>
<dbReference type="Proteomes" id="UP001390339">
    <property type="component" value="Unassembled WGS sequence"/>
</dbReference>
<keyword evidence="4 7" id="KW-0472">Membrane</keyword>
<organism evidence="9 10">
    <name type="scientific">Apiospora arundinis</name>
    <dbReference type="NCBI Taxonomy" id="335852"/>
    <lineage>
        <taxon>Eukaryota</taxon>
        <taxon>Fungi</taxon>
        <taxon>Dikarya</taxon>
        <taxon>Ascomycota</taxon>
        <taxon>Pezizomycotina</taxon>
        <taxon>Sordariomycetes</taxon>
        <taxon>Xylariomycetidae</taxon>
        <taxon>Amphisphaeriales</taxon>
        <taxon>Apiosporaceae</taxon>
        <taxon>Apiospora</taxon>
    </lineage>
</organism>
<evidence type="ECO:0000313" key="10">
    <source>
        <dbReference type="Proteomes" id="UP001390339"/>
    </source>
</evidence>
<evidence type="ECO:0000256" key="2">
    <source>
        <dbReference type="ARBA" id="ARBA00022692"/>
    </source>
</evidence>
<name>A0ABR2IID7_9PEZI</name>
<dbReference type="PANTHER" id="PTHR33048:SF155">
    <property type="entry name" value="INTEGRAL MEMBRANE PROTEIN"/>
    <property type="match status" value="1"/>
</dbReference>
<gene>
    <name evidence="9" type="ORF">PGQ11_009326</name>
</gene>
<feature type="transmembrane region" description="Helical" evidence="7">
    <location>
        <begin position="216"/>
        <end position="233"/>
    </location>
</feature>
<accession>A0ABR2IID7</accession>
<dbReference type="EMBL" id="JAPCWZ010000005">
    <property type="protein sequence ID" value="KAK8863091.1"/>
    <property type="molecule type" value="Genomic_DNA"/>
</dbReference>
<feature type="transmembrane region" description="Helical" evidence="7">
    <location>
        <begin position="53"/>
        <end position="77"/>
    </location>
</feature>
<feature type="transmembrane region" description="Helical" evidence="7">
    <location>
        <begin position="184"/>
        <end position="204"/>
    </location>
</feature>
<dbReference type="InterPro" id="IPR049326">
    <property type="entry name" value="Rhodopsin_dom_fungi"/>
</dbReference>
<evidence type="ECO:0000256" key="4">
    <source>
        <dbReference type="ARBA" id="ARBA00023136"/>
    </source>
</evidence>
<comment type="similarity">
    <text evidence="5">Belongs to the SAT4 family.</text>
</comment>
<feature type="transmembrane region" description="Helical" evidence="7">
    <location>
        <begin position="20"/>
        <end position="41"/>
    </location>
</feature>
<reference evidence="9 10" key="1">
    <citation type="journal article" date="2024" name="IMA Fungus">
        <title>Apiospora arundinis, a panoply of carbohydrate-active enzymes and secondary metabolites.</title>
        <authorList>
            <person name="Sorensen T."/>
            <person name="Petersen C."/>
            <person name="Muurmann A.T."/>
            <person name="Christiansen J.V."/>
            <person name="Brundto M.L."/>
            <person name="Overgaard C.K."/>
            <person name="Boysen A.T."/>
            <person name="Wollenberg R.D."/>
            <person name="Larsen T.O."/>
            <person name="Sorensen J.L."/>
            <person name="Nielsen K.L."/>
            <person name="Sondergaard T.E."/>
        </authorList>
    </citation>
    <scope>NUCLEOTIDE SEQUENCE [LARGE SCALE GENOMIC DNA]</scope>
    <source>
        <strain evidence="9 10">AAU 773</strain>
    </source>
</reference>
<keyword evidence="3 7" id="KW-1133">Transmembrane helix</keyword>
<protein>
    <submittedName>
        <fullName evidence="9">Integral membrane protein</fullName>
    </submittedName>
</protein>
<evidence type="ECO:0000259" key="8">
    <source>
        <dbReference type="Pfam" id="PF20684"/>
    </source>
</evidence>
<evidence type="ECO:0000313" key="9">
    <source>
        <dbReference type="EMBL" id="KAK8863091.1"/>
    </source>
</evidence>
<evidence type="ECO:0000256" key="7">
    <source>
        <dbReference type="SAM" id="Phobius"/>
    </source>
</evidence>
<comment type="caution">
    <text evidence="9">The sequence shown here is derived from an EMBL/GenBank/DDBJ whole genome shotgun (WGS) entry which is preliminary data.</text>
</comment>
<keyword evidence="10" id="KW-1185">Reference proteome</keyword>
<feature type="compositionally biased region" description="Polar residues" evidence="6">
    <location>
        <begin position="360"/>
        <end position="377"/>
    </location>
</feature>